<dbReference type="PANTHER" id="PTHR12129:SF20">
    <property type="entry name" value="HEPARAN SULFATE 2-O-SULFOTRANSFERASE PIPE"/>
    <property type="match status" value="1"/>
</dbReference>
<organism evidence="10 11">
    <name type="scientific">Ceratitis capitata</name>
    <name type="common">Mediterranean fruit fly</name>
    <name type="synonym">Tephritis capitata</name>
    <dbReference type="NCBI Taxonomy" id="7213"/>
    <lineage>
        <taxon>Eukaryota</taxon>
        <taxon>Metazoa</taxon>
        <taxon>Ecdysozoa</taxon>
        <taxon>Arthropoda</taxon>
        <taxon>Hexapoda</taxon>
        <taxon>Insecta</taxon>
        <taxon>Pterygota</taxon>
        <taxon>Neoptera</taxon>
        <taxon>Endopterygota</taxon>
        <taxon>Diptera</taxon>
        <taxon>Brachycera</taxon>
        <taxon>Muscomorpha</taxon>
        <taxon>Tephritoidea</taxon>
        <taxon>Tephritidae</taxon>
        <taxon>Ceratitis</taxon>
        <taxon>Ceratitis</taxon>
    </lineage>
</organism>
<dbReference type="OrthoDB" id="10019582at2759"/>
<proteinExistence type="inferred from homology"/>
<dbReference type="Proteomes" id="UP000606786">
    <property type="component" value="Unassembled WGS sequence"/>
</dbReference>
<keyword evidence="3" id="KW-0808">Transferase</keyword>
<reference evidence="10" key="1">
    <citation type="submission" date="2020-11" db="EMBL/GenBank/DDBJ databases">
        <authorList>
            <person name="Whitehead M."/>
        </authorList>
    </citation>
    <scope>NUCLEOTIDE SEQUENCE</scope>
    <source>
        <strain evidence="10">EGII</strain>
    </source>
</reference>
<sequence length="867" mass="102083">MLKSLNAYRLNNTRKAEIDVLFFNRCAKVGSEALLELFNKLEDFNDLTMEREGLHRPTKRQLEKHEQRELAETISEFVEGSVYIEHVNWIDFEAFDLPKPIYINLVRDPVERVISWYFYSRGAYKNAIEYRKNPDKPIKSAEWYKKDFNECVRSGDPECQYVPFSVKDFVGNFKRQTLFFCGHHDDCIPFNSPAAVQMAKEHVERDYAVVGSWEDTNITLTVFEKYIPRFFQGAKTVFEIHNNQITNRNKNKRKPKIDADVKEMIRKNFTNEYDFYYFCKQRLYKQYLALHSFTTKSLNNTRKADIDILFFNRCAKVGSEAMTSMLDNLGVRNQFVLEHLGLNKPGKRYLPPKEQERLADFIFRLGANSAYIEHVNWIDFHDYGLPKPIYMNLVRDPVERVISWFFYARNSYKNAHMFRKNPNALLFPATWYKKDFNECVRSGDPECQYVPFTYIDYIGNFKRQSLFFCGHNLDCLPFDSPYAIQLAKEHVEREYAVVGSWEDANITLTVLENYIPKFFRGALSAYYGNFDNSFMKFLYFCLANKAQITNRNRNNRKPHIDKDAGPSVRMQSLNALELNNTRKAELDLVFFNRVPKVGSQTFMELLRRLSERNNFQFHRDAVQKVETIRLADDQQQELAEVISDLPEPSVFIKHVCYTNFTKFNLPMPIYVNVVRDPIERVISWFYYVRAPWYFVERKAAFPDLPLPHPAWLKKDFETCVLSGDQECTYTQGVTVEGIGDHRRQSLFFCGHAYECTPFNTVGALERAKFAVESQYAVVGVLEDMNTTLSVFEKYIPRFFEGVRDIYQSSAEYLTKINKNNFKPPVSEKVKDIVRHNFTNEIEFYQFCLQRLHKQYLATHIPQKILAP</sequence>
<protein>
    <submittedName>
        <fullName evidence="10">(Mediterranean fruit fly) hypothetical protein</fullName>
    </submittedName>
</protein>
<dbReference type="InterPro" id="IPR007734">
    <property type="entry name" value="Heparan_SO4_2-O-STrfase"/>
</dbReference>
<keyword evidence="7" id="KW-0333">Golgi apparatus</keyword>
<evidence type="ECO:0000256" key="1">
    <source>
        <dbReference type="ARBA" id="ARBA00004323"/>
    </source>
</evidence>
<comment type="similarity">
    <text evidence="2">Belongs to the sulfotransferase 3 family.</text>
</comment>
<evidence type="ECO:0000256" key="9">
    <source>
        <dbReference type="ARBA" id="ARBA00023180"/>
    </source>
</evidence>
<dbReference type="AlphaFoldDB" id="A0A811V3M4"/>
<evidence type="ECO:0000256" key="8">
    <source>
        <dbReference type="ARBA" id="ARBA00023136"/>
    </source>
</evidence>
<dbReference type="GO" id="GO:0008146">
    <property type="term" value="F:sulfotransferase activity"/>
    <property type="evidence" value="ECO:0007669"/>
    <property type="project" value="InterPro"/>
</dbReference>
<keyword evidence="5" id="KW-0735">Signal-anchor</keyword>
<dbReference type="PANTHER" id="PTHR12129">
    <property type="entry name" value="HEPARAN SULFATE 2-O-SULFOTRANSFERASE"/>
    <property type="match status" value="1"/>
</dbReference>
<keyword evidence="9" id="KW-0325">Glycoprotein</keyword>
<evidence type="ECO:0000256" key="7">
    <source>
        <dbReference type="ARBA" id="ARBA00023034"/>
    </source>
</evidence>
<evidence type="ECO:0000256" key="2">
    <source>
        <dbReference type="ARBA" id="ARBA00010569"/>
    </source>
</evidence>
<keyword evidence="8" id="KW-0472">Membrane</keyword>
<evidence type="ECO:0000256" key="6">
    <source>
        <dbReference type="ARBA" id="ARBA00022989"/>
    </source>
</evidence>
<evidence type="ECO:0000256" key="5">
    <source>
        <dbReference type="ARBA" id="ARBA00022968"/>
    </source>
</evidence>
<accession>A0A811V3M4</accession>
<name>A0A811V3M4_CERCA</name>
<dbReference type="InterPro" id="IPR005331">
    <property type="entry name" value="Sulfotransferase"/>
</dbReference>
<dbReference type="GO" id="GO:0000139">
    <property type="term" value="C:Golgi membrane"/>
    <property type="evidence" value="ECO:0007669"/>
    <property type="project" value="UniProtKB-SubCell"/>
</dbReference>
<keyword evidence="11" id="KW-1185">Reference proteome</keyword>
<evidence type="ECO:0000313" key="11">
    <source>
        <dbReference type="Proteomes" id="UP000606786"/>
    </source>
</evidence>
<dbReference type="Pfam" id="PF03567">
    <property type="entry name" value="Sulfotransfer_2"/>
    <property type="match status" value="3"/>
</dbReference>
<comment type="caution">
    <text evidence="10">The sequence shown here is derived from an EMBL/GenBank/DDBJ whole genome shotgun (WGS) entry which is preliminary data.</text>
</comment>
<dbReference type="SUPFAM" id="SSF52540">
    <property type="entry name" value="P-loop containing nucleoside triphosphate hydrolases"/>
    <property type="match status" value="3"/>
</dbReference>
<keyword evidence="4" id="KW-0812">Transmembrane</keyword>
<dbReference type="Gene3D" id="3.40.50.300">
    <property type="entry name" value="P-loop containing nucleotide triphosphate hydrolases"/>
    <property type="match status" value="3"/>
</dbReference>
<keyword evidence="6" id="KW-1133">Transmembrane helix</keyword>
<evidence type="ECO:0000256" key="3">
    <source>
        <dbReference type="ARBA" id="ARBA00022679"/>
    </source>
</evidence>
<gene>
    <name evidence="10" type="ORF">CCAP1982_LOCUS12873</name>
</gene>
<comment type="subcellular location">
    <subcellularLocation>
        <location evidence="1">Golgi apparatus membrane</location>
        <topology evidence="1">Single-pass type II membrane protein</topology>
    </subcellularLocation>
</comment>
<evidence type="ECO:0000313" key="10">
    <source>
        <dbReference type="EMBL" id="CAD7004467.1"/>
    </source>
</evidence>
<dbReference type="InterPro" id="IPR027417">
    <property type="entry name" value="P-loop_NTPase"/>
</dbReference>
<evidence type="ECO:0000256" key="4">
    <source>
        <dbReference type="ARBA" id="ARBA00022692"/>
    </source>
</evidence>
<dbReference type="EMBL" id="CAJHJT010000034">
    <property type="protein sequence ID" value="CAD7004467.1"/>
    <property type="molecule type" value="Genomic_DNA"/>
</dbReference>
<dbReference type="FunFam" id="3.40.50.300:FF:001863">
    <property type="entry name" value="Heparan sulfate 2-o-sulfotransferase"/>
    <property type="match status" value="2"/>
</dbReference>